<dbReference type="PANTHER" id="PTHR43289">
    <property type="entry name" value="MITOGEN-ACTIVATED PROTEIN KINASE KINASE KINASE 20-RELATED"/>
    <property type="match status" value="1"/>
</dbReference>
<keyword evidence="5 9" id="KW-0418">Kinase</keyword>
<keyword evidence="10" id="KW-1185">Reference proteome</keyword>
<dbReference type="EMBL" id="VLNY01000001">
    <property type="protein sequence ID" value="KAA0024517.1"/>
    <property type="molecule type" value="Genomic_DNA"/>
</dbReference>
<accession>A0A5A7SIF9</accession>
<feature type="domain" description="Protein kinase" evidence="8">
    <location>
        <begin position="26"/>
        <end position="283"/>
    </location>
</feature>
<protein>
    <recommendedName>
        <fullName evidence="1">non-specific serine/threonine protein kinase</fullName>
        <ecNumber evidence="1">2.7.11.1</ecNumber>
    </recommendedName>
</protein>
<evidence type="ECO:0000256" key="2">
    <source>
        <dbReference type="ARBA" id="ARBA00022527"/>
    </source>
</evidence>
<evidence type="ECO:0000313" key="10">
    <source>
        <dbReference type="Proteomes" id="UP000322244"/>
    </source>
</evidence>
<keyword evidence="2" id="KW-0723">Serine/threonine-protein kinase</keyword>
<sequence>MTDADPPPTQRDLTPTIADELDAAGLENAQEIGRGGFGVVYRCEQRSLGRTVAVKVLSADLDDENRERFLREEHAMGKVSGHPNIVDILHVDVTLTGRPYIVMPFHARGSLDTVVRDDGPLGWAATLRIGVKLAGAVESAHRVGILHRDVKPANVLVTDYGEPQLTDFGIARMPGGFETSTHMIAGSPAFTAPEVLKGLPPTPASDIYGLGATLFCLITGHAAFERRTGEKVVAQFLRITTDPLPDMSAFDIPSDVAAAIEAAMASEPANRPATAADFGQLLAGIEATNGLAVDDMALLTGRPAARAPTTGVATSATKFRPPPPTRVQLPRTRLLDQLRAGRARRLTLIHAPAGFGKSSLAAQWREVLTGDDVSVGWLSIDSDDNNVVWFLTHLVDAITRVRPDIGSDLTRTLEEGGEQYVLGALIEQVHVSGRPVAIVVDDWHRITDDGVVHAMEYLLDNSSRQLRLIVTSRSRSGLPLSRMRVRDEIVEIDTDALRLTEDECSQFLIDLHGCAVTDAQVAKIFAATEGWMAAVKLVALSLHKTSDPVTLIDRLSGNHREIGEYLAENVLDTIEPKMLEFLMSLSIVERVSGSLAATLSDQPDALTLLEEADRRDLFLHRIDEDPDWFRFQLLFAEFLRTRLERKHPGRTRILHLRASGWFATHQMLREAVDHAVAATELDLAMDLIESGGNDLIEHSRIGTLLGVVGKLPVQKVAARSRLLMTVARANVGLQHSKAARSALDRITNAFTASTSNDAEQRIEADVLNGATEAIADRTDGVDALVAECLSQPDDVPAWVVSLAANTRSYVLIHDGKFVEARELQTWAVDYHARSNDPLAAVYGHCLAGMAAREQLDIAAAAASFRAARKVAPDHHSHAMRLASAMLGQLVYDQGDLVAAERLLDDSHRPGTDVGAVDFLIATLVTGARIKALRGDLTTATARLAQGAAVAEQHGLPRLAAWVDYERARWRLPRDVVAPSSDRRTAAVVEAATIVALLDEHRLDSDEEACRRARALLKRTTGPFAAVQATLLLAASLAAAGWTGEAKDVVVPAVGICAELGLPQVLRDGGARVVALVASLLEVRRNGQWPSAWPDVPQTFLADVCELDR</sequence>
<evidence type="ECO:0000256" key="5">
    <source>
        <dbReference type="ARBA" id="ARBA00022777"/>
    </source>
</evidence>
<dbReference type="GO" id="GO:0005524">
    <property type="term" value="F:ATP binding"/>
    <property type="evidence" value="ECO:0007669"/>
    <property type="project" value="UniProtKB-UniRule"/>
</dbReference>
<reference evidence="9 10" key="1">
    <citation type="submission" date="2019-07" db="EMBL/GenBank/DDBJ databases">
        <title>Rhodococcus cavernicolus sp. nov., isolated from a cave.</title>
        <authorList>
            <person name="Lee S.D."/>
        </authorList>
    </citation>
    <scope>NUCLEOTIDE SEQUENCE [LARGE SCALE GENOMIC DNA]</scope>
    <source>
        <strain evidence="9 10">C1-24</strain>
    </source>
</reference>
<dbReference type="InterPro" id="IPR017441">
    <property type="entry name" value="Protein_kinase_ATP_BS"/>
</dbReference>
<proteinExistence type="predicted"/>
<dbReference type="AlphaFoldDB" id="A0A5A7SIF9"/>
<feature type="binding site" evidence="7">
    <location>
        <position position="55"/>
    </location>
    <ligand>
        <name>ATP</name>
        <dbReference type="ChEBI" id="CHEBI:30616"/>
    </ligand>
</feature>
<dbReference type="SMART" id="SM00220">
    <property type="entry name" value="S_TKc"/>
    <property type="match status" value="1"/>
</dbReference>
<dbReference type="GO" id="GO:0004674">
    <property type="term" value="F:protein serine/threonine kinase activity"/>
    <property type="evidence" value="ECO:0007669"/>
    <property type="project" value="UniProtKB-KW"/>
</dbReference>
<dbReference type="InterPro" id="IPR016236">
    <property type="entry name" value="Ser/Thr_kinase_PknK_prd"/>
</dbReference>
<dbReference type="InterPro" id="IPR008271">
    <property type="entry name" value="Ser/Thr_kinase_AS"/>
</dbReference>
<dbReference type="SUPFAM" id="SSF56112">
    <property type="entry name" value="Protein kinase-like (PK-like)"/>
    <property type="match status" value="1"/>
</dbReference>
<dbReference type="Proteomes" id="UP000322244">
    <property type="component" value="Unassembled WGS sequence"/>
</dbReference>
<evidence type="ECO:0000256" key="3">
    <source>
        <dbReference type="ARBA" id="ARBA00022679"/>
    </source>
</evidence>
<keyword evidence="6 7" id="KW-0067">ATP-binding</keyword>
<dbReference type="SUPFAM" id="SSF52540">
    <property type="entry name" value="P-loop containing nucleoside triphosphate hydrolases"/>
    <property type="match status" value="1"/>
</dbReference>
<keyword evidence="3" id="KW-0808">Transferase</keyword>
<evidence type="ECO:0000256" key="6">
    <source>
        <dbReference type="ARBA" id="ARBA00022840"/>
    </source>
</evidence>
<keyword evidence="4 7" id="KW-0547">Nucleotide-binding</keyword>
<evidence type="ECO:0000256" key="1">
    <source>
        <dbReference type="ARBA" id="ARBA00012513"/>
    </source>
</evidence>
<dbReference type="InterPro" id="IPR011990">
    <property type="entry name" value="TPR-like_helical_dom_sf"/>
</dbReference>
<dbReference type="InterPro" id="IPR011009">
    <property type="entry name" value="Kinase-like_dom_sf"/>
</dbReference>
<dbReference type="Pfam" id="PF13191">
    <property type="entry name" value="AAA_16"/>
    <property type="match status" value="1"/>
</dbReference>
<dbReference type="Pfam" id="PF25873">
    <property type="entry name" value="WHD_MalT"/>
    <property type="match status" value="1"/>
</dbReference>
<dbReference type="PANTHER" id="PTHR43289:SF6">
    <property type="entry name" value="SERINE_THREONINE-PROTEIN KINASE NEKL-3"/>
    <property type="match status" value="1"/>
</dbReference>
<evidence type="ECO:0000256" key="7">
    <source>
        <dbReference type="PROSITE-ProRule" id="PRU10141"/>
    </source>
</evidence>
<dbReference type="InterPro" id="IPR041664">
    <property type="entry name" value="AAA_16"/>
</dbReference>
<dbReference type="OrthoDB" id="136365at2"/>
<dbReference type="InterPro" id="IPR027417">
    <property type="entry name" value="P-loop_NTPase"/>
</dbReference>
<evidence type="ECO:0000256" key="4">
    <source>
        <dbReference type="ARBA" id="ARBA00022741"/>
    </source>
</evidence>
<comment type="caution">
    <text evidence="9">The sequence shown here is derived from an EMBL/GenBank/DDBJ whole genome shotgun (WGS) entry which is preliminary data.</text>
</comment>
<dbReference type="PROSITE" id="PS50011">
    <property type="entry name" value="PROTEIN_KINASE_DOM"/>
    <property type="match status" value="1"/>
</dbReference>
<evidence type="ECO:0000313" key="9">
    <source>
        <dbReference type="EMBL" id="KAA0024517.1"/>
    </source>
</evidence>
<dbReference type="PIRSF" id="PIRSF000574">
    <property type="entry name" value="Ser/Thr_PK_PknK_prd"/>
    <property type="match status" value="1"/>
</dbReference>
<dbReference type="InterPro" id="IPR000719">
    <property type="entry name" value="Prot_kinase_dom"/>
</dbReference>
<dbReference type="InterPro" id="IPR059106">
    <property type="entry name" value="WHD_MalT"/>
</dbReference>
<dbReference type="Gene3D" id="1.25.40.10">
    <property type="entry name" value="Tetratricopeptide repeat domain"/>
    <property type="match status" value="1"/>
</dbReference>
<dbReference type="PROSITE" id="PS00107">
    <property type="entry name" value="PROTEIN_KINASE_ATP"/>
    <property type="match status" value="1"/>
</dbReference>
<dbReference type="Gene3D" id="3.40.50.300">
    <property type="entry name" value="P-loop containing nucleotide triphosphate hydrolases"/>
    <property type="match status" value="1"/>
</dbReference>
<dbReference type="RefSeq" id="WP_149428292.1">
    <property type="nucleotide sequence ID" value="NZ_VLNY01000001.1"/>
</dbReference>
<dbReference type="Pfam" id="PF00069">
    <property type="entry name" value="Pkinase"/>
    <property type="match status" value="1"/>
</dbReference>
<dbReference type="Gene3D" id="1.10.510.10">
    <property type="entry name" value="Transferase(Phosphotransferase) domain 1"/>
    <property type="match status" value="1"/>
</dbReference>
<dbReference type="CDD" id="cd14014">
    <property type="entry name" value="STKc_PknB_like"/>
    <property type="match status" value="1"/>
</dbReference>
<gene>
    <name evidence="9" type="ORF">FOY51_00690</name>
</gene>
<dbReference type="PROSITE" id="PS00108">
    <property type="entry name" value="PROTEIN_KINASE_ST"/>
    <property type="match status" value="1"/>
</dbReference>
<evidence type="ECO:0000259" key="8">
    <source>
        <dbReference type="PROSITE" id="PS50011"/>
    </source>
</evidence>
<dbReference type="EC" id="2.7.11.1" evidence="1"/>
<name>A0A5A7SIF9_9NOCA</name>
<organism evidence="9 10">
    <name type="scientific">Antrihabitans cavernicola</name>
    <dbReference type="NCBI Taxonomy" id="2495913"/>
    <lineage>
        <taxon>Bacteria</taxon>
        <taxon>Bacillati</taxon>
        <taxon>Actinomycetota</taxon>
        <taxon>Actinomycetes</taxon>
        <taxon>Mycobacteriales</taxon>
        <taxon>Nocardiaceae</taxon>
        <taxon>Antrihabitans</taxon>
    </lineage>
</organism>